<gene>
    <name evidence="2" type="ORF">VJ920_09950</name>
</gene>
<evidence type="ECO:0000313" key="3">
    <source>
        <dbReference type="Proteomes" id="UP001343724"/>
    </source>
</evidence>
<dbReference type="EMBL" id="JAYMFH010000015">
    <property type="protein sequence ID" value="MEC4295633.1"/>
    <property type="molecule type" value="Genomic_DNA"/>
</dbReference>
<proteinExistence type="predicted"/>
<dbReference type="Proteomes" id="UP001343724">
    <property type="component" value="Unassembled WGS sequence"/>
</dbReference>
<organism evidence="2 3">
    <name type="scientific">Adlercreutzia shanghongiae</name>
    <dbReference type="NCBI Taxonomy" id="3111773"/>
    <lineage>
        <taxon>Bacteria</taxon>
        <taxon>Bacillati</taxon>
        <taxon>Actinomycetota</taxon>
        <taxon>Coriobacteriia</taxon>
        <taxon>Eggerthellales</taxon>
        <taxon>Eggerthellaceae</taxon>
        <taxon>Adlercreutzia</taxon>
    </lineage>
</organism>
<feature type="transmembrane region" description="Helical" evidence="1">
    <location>
        <begin position="160"/>
        <end position="179"/>
    </location>
</feature>
<feature type="transmembrane region" description="Helical" evidence="1">
    <location>
        <begin position="12"/>
        <end position="31"/>
    </location>
</feature>
<feature type="transmembrane region" description="Helical" evidence="1">
    <location>
        <begin position="137"/>
        <end position="154"/>
    </location>
</feature>
<dbReference type="RefSeq" id="WP_326455030.1">
    <property type="nucleotide sequence ID" value="NZ_JAYMFH010000015.1"/>
</dbReference>
<keyword evidence="1" id="KW-0812">Transmembrane</keyword>
<keyword evidence="1" id="KW-1133">Transmembrane helix</keyword>
<sequence>MSGSEANSENSAYVAIALAAAAVVASLLPWLEVDSVVSALSGAAAGAASSLGFSGVSDYAFGESYSLWSMPSLAGTIERYASLGAAFGNSSADAGMGTITLMAWICFIAWIGSVVLLGLGSYELLRKGDIKKFKNGGTLLLFCIAAFYVLVGMLDGFATAIVLPTIACMLLDCAAFGWLKLKMKKS</sequence>
<name>A0ABU6J126_9ACTN</name>
<protein>
    <submittedName>
        <fullName evidence="2">Uncharacterized protein</fullName>
    </submittedName>
</protein>
<evidence type="ECO:0000313" key="2">
    <source>
        <dbReference type="EMBL" id="MEC4295633.1"/>
    </source>
</evidence>
<keyword evidence="1" id="KW-0472">Membrane</keyword>
<reference evidence="2 3" key="1">
    <citation type="submission" date="2024-01" db="EMBL/GenBank/DDBJ databases">
        <title>novel species in genus Adlercreutzia.</title>
        <authorList>
            <person name="Liu X."/>
        </authorList>
    </citation>
    <scope>NUCLEOTIDE SEQUENCE [LARGE SCALE GENOMIC DNA]</scope>
    <source>
        <strain evidence="2 3">R22</strain>
    </source>
</reference>
<accession>A0ABU6J126</accession>
<comment type="caution">
    <text evidence="2">The sequence shown here is derived from an EMBL/GenBank/DDBJ whole genome shotgun (WGS) entry which is preliminary data.</text>
</comment>
<keyword evidence="3" id="KW-1185">Reference proteome</keyword>
<feature type="transmembrane region" description="Helical" evidence="1">
    <location>
        <begin position="101"/>
        <end position="125"/>
    </location>
</feature>
<evidence type="ECO:0000256" key="1">
    <source>
        <dbReference type="SAM" id="Phobius"/>
    </source>
</evidence>